<keyword evidence="2" id="KW-1185">Reference proteome</keyword>
<proteinExistence type="predicted"/>
<sequence length="164" mass="18279">MLFSLLLTGCEVLVNPYLGCWENYEPINGCCQPIFGLMPTKKKRHRRLIGLAHHGVDLDLTIVETAFMKTSSGFFRQCSSSHVTILLGTHTIGSGNLLSALRWKLTALTNPYAHSINIDEPECQVPFESVLPMNGRSSFVDWMKSPQDLYPWPITCAVLPNPSS</sequence>
<organism evidence="1 2">
    <name type="scientific">Achromobacter denitrificans</name>
    <name type="common">Alcaligenes denitrificans</name>
    <dbReference type="NCBI Taxonomy" id="32002"/>
    <lineage>
        <taxon>Bacteria</taxon>
        <taxon>Pseudomonadati</taxon>
        <taxon>Pseudomonadota</taxon>
        <taxon>Betaproteobacteria</taxon>
        <taxon>Burkholderiales</taxon>
        <taxon>Alcaligenaceae</taxon>
        <taxon>Achromobacter</taxon>
    </lineage>
</organism>
<dbReference type="RefSeq" id="WP_343499679.1">
    <property type="nucleotide sequence ID" value="NZ_CP154792.1"/>
</dbReference>
<accession>A0ABZ3GE18</accession>
<dbReference type="Proteomes" id="UP001446337">
    <property type="component" value="Chromosome"/>
</dbReference>
<name>A0ABZ3GE18_ACHDE</name>
<gene>
    <name evidence="1" type="ORF">AAIK43_16785</name>
</gene>
<protein>
    <submittedName>
        <fullName evidence="1">Uncharacterized protein</fullName>
    </submittedName>
</protein>
<reference evidence="1 2" key="1">
    <citation type="submission" date="2024-05" db="EMBL/GenBank/DDBJ databases">
        <title>Achromobacter denitrificans. BP1, complete genome.</title>
        <authorList>
            <person name="Zhang B."/>
        </authorList>
    </citation>
    <scope>NUCLEOTIDE SEQUENCE [LARGE SCALE GENOMIC DNA]</scope>
    <source>
        <strain evidence="1 2">BP1</strain>
    </source>
</reference>
<dbReference type="EMBL" id="CP154792">
    <property type="protein sequence ID" value="XAN19651.1"/>
    <property type="molecule type" value="Genomic_DNA"/>
</dbReference>
<evidence type="ECO:0000313" key="2">
    <source>
        <dbReference type="Proteomes" id="UP001446337"/>
    </source>
</evidence>
<evidence type="ECO:0000313" key="1">
    <source>
        <dbReference type="EMBL" id="XAN19651.1"/>
    </source>
</evidence>